<keyword evidence="5" id="KW-0547">Nucleotide-binding</keyword>
<dbReference type="AlphaFoldDB" id="A0AA46SEP6"/>
<dbReference type="InterPro" id="IPR005835">
    <property type="entry name" value="NTP_transferase_dom"/>
</dbReference>
<gene>
    <name evidence="10" type="ORF">OD459_01865</name>
</gene>
<keyword evidence="3" id="KW-0808">Transferase</keyword>
<dbReference type="InterPro" id="IPR051161">
    <property type="entry name" value="Mannose-6P_isomerase_type2"/>
</dbReference>
<dbReference type="GO" id="GO:0004475">
    <property type="term" value="F:mannose-1-phosphate guanylyltransferase (GTP) activity"/>
    <property type="evidence" value="ECO:0007669"/>
    <property type="project" value="UniProtKB-EC"/>
</dbReference>
<dbReference type="FunFam" id="3.90.550.10:FF:000046">
    <property type="entry name" value="Mannose-1-phosphate guanylyltransferase (GDP)"/>
    <property type="match status" value="1"/>
</dbReference>
<evidence type="ECO:0000313" key="10">
    <source>
        <dbReference type="EMBL" id="UYG95798.1"/>
    </source>
</evidence>
<dbReference type="InterPro" id="IPR054566">
    <property type="entry name" value="ManC/GMP-like_b-helix"/>
</dbReference>
<keyword evidence="6" id="KW-0342">GTP-binding</keyword>
<evidence type="ECO:0000313" key="11">
    <source>
        <dbReference type="Proteomes" id="UP001163104"/>
    </source>
</evidence>
<dbReference type="SUPFAM" id="SSF159283">
    <property type="entry name" value="Guanosine diphospho-D-mannose pyrophosphorylase/mannose-6-phosphate isomerase linker domain"/>
    <property type="match status" value="1"/>
</dbReference>
<evidence type="ECO:0000259" key="9">
    <source>
        <dbReference type="Pfam" id="PF22640"/>
    </source>
</evidence>
<dbReference type="EMBL" id="CP107027">
    <property type="protein sequence ID" value="UYG95798.1"/>
    <property type="molecule type" value="Genomic_DNA"/>
</dbReference>
<evidence type="ECO:0000259" key="8">
    <source>
        <dbReference type="Pfam" id="PF00483"/>
    </source>
</evidence>
<proteinExistence type="inferred from homology"/>
<evidence type="ECO:0000256" key="5">
    <source>
        <dbReference type="ARBA" id="ARBA00022741"/>
    </source>
</evidence>
<evidence type="ECO:0000256" key="7">
    <source>
        <dbReference type="ARBA" id="ARBA00047343"/>
    </source>
</evidence>
<evidence type="ECO:0000256" key="2">
    <source>
        <dbReference type="ARBA" id="ARBA00012387"/>
    </source>
</evidence>
<evidence type="ECO:0000256" key="1">
    <source>
        <dbReference type="ARBA" id="ARBA00006115"/>
    </source>
</evidence>
<dbReference type="SUPFAM" id="SSF53448">
    <property type="entry name" value="Nucleotide-diphospho-sugar transferases"/>
    <property type="match status" value="1"/>
</dbReference>
<evidence type="ECO:0000256" key="3">
    <source>
        <dbReference type="ARBA" id="ARBA00022679"/>
    </source>
</evidence>
<evidence type="ECO:0000256" key="4">
    <source>
        <dbReference type="ARBA" id="ARBA00022695"/>
    </source>
</evidence>
<dbReference type="Pfam" id="PF00483">
    <property type="entry name" value="NTP_transferase"/>
    <property type="match status" value="1"/>
</dbReference>
<organism evidence="10 11">
    <name type="scientific">Cytobacillus firmus</name>
    <name type="common">Bacillus firmus</name>
    <dbReference type="NCBI Taxonomy" id="1399"/>
    <lineage>
        <taxon>Bacteria</taxon>
        <taxon>Bacillati</taxon>
        <taxon>Bacillota</taxon>
        <taxon>Bacilli</taxon>
        <taxon>Bacillales</taxon>
        <taxon>Bacillaceae</taxon>
        <taxon>Cytobacillus</taxon>
    </lineage>
</organism>
<accession>A0AA46SEP6</accession>
<comment type="catalytic activity">
    <reaction evidence="7">
        <text>alpha-D-mannose 1-phosphate + GTP + H(+) = GDP-alpha-D-mannose + diphosphate</text>
        <dbReference type="Rhea" id="RHEA:15229"/>
        <dbReference type="ChEBI" id="CHEBI:15378"/>
        <dbReference type="ChEBI" id="CHEBI:33019"/>
        <dbReference type="ChEBI" id="CHEBI:37565"/>
        <dbReference type="ChEBI" id="CHEBI:57527"/>
        <dbReference type="ChEBI" id="CHEBI:58409"/>
        <dbReference type="EC" id="2.7.7.13"/>
    </reaction>
</comment>
<sequence>MKVVIMAGGQGTRFWPWSIKEKPKQFLPLVSKDTMLQQTYNRFQKWLPSEKIYIVTTKEYISFIKKQIPLIDDNQIIIEPAPRDTAPCLALTALHFLQKNDDEVFAAVPADHYIPEDTVLQNALLKAETAAQEFGSIVTLGIKPTRPETGYGYIQAAGETVNNREYLEVEKFVEKPSIEVAEKLLMGKHIYWNSGMFIWKPSTIEYYMRKFQPDIWNLLNDTNRNLNVRYYSLPKISIDFAILEKAEKIYTIPVSIYWDDVGNWSALERLNQTQKNDNYAIGDIHTLDTTNCIIKSDYKKTVVIGVQDLIIVSTKEGLLVCHKDYEQKIKGIINEM</sequence>
<comment type="similarity">
    <text evidence="1">Belongs to the mannose-6-phosphate isomerase type 2 family.</text>
</comment>
<dbReference type="RefSeq" id="WP_048011799.1">
    <property type="nucleotide sequence ID" value="NZ_CP107027.1"/>
</dbReference>
<name>A0AA46SEP6_CYTFI</name>
<dbReference type="PANTHER" id="PTHR46390">
    <property type="entry name" value="MANNOSE-1-PHOSPHATE GUANYLYLTRANSFERASE"/>
    <property type="match status" value="1"/>
</dbReference>
<feature type="domain" description="MannoseP isomerase/GMP-like beta-helix" evidence="9">
    <location>
        <begin position="286"/>
        <end position="335"/>
    </location>
</feature>
<dbReference type="GO" id="GO:0005525">
    <property type="term" value="F:GTP binding"/>
    <property type="evidence" value="ECO:0007669"/>
    <property type="project" value="UniProtKB-KW"/>
</dbReference>
<dbReference type="GO" id="GO:0009298">
    <property type="term" value="P:GDP-mannose biosynthetic process"/>
    <property type="evidence" value="ECO:0007669"/>
    <property type="project" value="TreeGrafter"/>
</dbReference>
<protein>
    <recommendedName>
        <fullName evidence="2">mannose-1-phosphate guanylyltransferase</fullName>
        <ecNumber evidence="2">2.7.7.13</ecNumber>
    </recommendedName>
</protein>
<dbReference type="InterPro" id="IPR049577">
    <property type="entry name" value="GMPP_N"/>
</dbReference>
<dbReference type="PANTHER" id="PTHR46390:SF1">
    <property type="entry name" value="MANNOSE-1-PHOSPHATE GUANYLYLTRANSFERASE"/>
    <property type="match status" value="1"/>
</dbReference>
<feature type="domain" description="Nucleotidyl transferase" evidence="8">
    <location>
        <begin position="2"/>
        <end position="273"/>
    </location>
</feature>
<keyword evidence="4 10" id="KW-0548">Nucleotidyltransferase</keyword>
<dbReference type="Gene3D" id="3.90.550.10">
    <property type="entry name" value="Spore Coat Polysaccharide Biosynthesis Protein SpsA, Chain A"/>
    <property type="match status" value="1"/>
</dbReference>
<evidence type="ECO:0000256" key="6">
    <source>
        <dbReference type="ARBA" id="ARBA00023134"/>
    </source>
</evidence>
<dbReference type="InterPro" id="IPR029044">
    <property type="entry name" value="Nucleotide-diphossugar_trans"/>
</dbReference>
<dbReference type="Proteomes" id="UP001163104">
    <property type="component" value="Chromosome"/>
</dbReference>
<reference evidence="10" key="1">
    <citation type="submission" date="2022-10" db="EMBL/GenBank/DDBJ databases">
        <title>Mechanism of multi-heavy metal repair in Cytobacillus Firmus M7.</title>
        <authorList>
            <person name="Li X."/>
            <person name="Yu C."/>
        </authorList>
    </citation>
    <scope>NUCLEOTIDE SEQUENCE</scope>
    <source>
        <strain evidence="10">M7</strain>
    </source>
</reference>
<dbReference type="CDD" id="cd02509">
    <property type="entry name" value="GDP-M1P_Guanylyltransferase"/>
    <property type="match status" value="1"/>
</dbReference>
<dbReference type="Pfam" id="PF22640">
    <property type="entry name" value="ManC_GMP_beta-helix"/>
    <property type="match status" value="1"/>
</dbReference>
<dbReference type="EC" id="2.7.7.13" evidence="2"/>